<sequence>MLSLSLSLVSLWRRGLPLRKVVGGVAYGRLRSRTGGFLTSGNGRALYGRIS</sequence>
<dbReference type="RefSeq" id="WP_188079293.1">
    <property type="nucleotide sequence ID" value="NZ_JAKOAT010000004.1"/>
</dbReference>
<name>A0ABW6ZUP8_9HYPH</name>
<dbReference type="EMBL" id="JBAFVH010000003">
    <property type="protein sequence ID" value="MFG1371780.1"/>
    <property type="molecule type" value="Genomic_DNA"/>
</dbReference>
<gene>
    <name evidence="1" type="ORF">V5F32_06375</name>
</gene>
<keyword evidence="2" id="KW-1185">Reference proteome</keyword>
<evidence type="ECO:0000313" key="1">
    <source>
        <dbReference type="EMBL" id="MFG1371780.1"/>
    </source>
</evidence>
<evidence type="ECO:0000313" key="2">
    <source>
        <dbReference type="Proteomes" id="UP001604002"/>
    </source>
</evidence>
<organism evidence="1 2">
    <name type="scientific">Xanthobacter oligotrophicus</name>
    <dbReference type="NCBI Taxonomy" id="2607286"/>
    <lineage>
        <taxon>Bacteria</taxon>
        <taxon>Pseudomonadati</taxon>
        <taxon>Pseudomonadota</taxon>
        <taxon>Alphaproteobacteria</taxon>
        <taxon>Hyphomicrobiales</taxon>
        <taxon>Xanthobacteraceae</taxon>
        <taxon>Xanthobacter</taxon>
    </lineage>
</organism>
<accession>A0ABW6ZUP8</accession>
<protein>
    <submittedName>
        <fullName evidence="1">Uncharacterized protein</fullName>
    </submittedName>
</protein>
<proteinExistence type="predicted"/>
<reference evidence="1 2" key="1">
    <citation type="submission" date="2024-02" db="EMBL/GenBank/DDBJ databases">
        <title>Expansion and revision of Xanthobacter and proposal of Roseixanthobacter gen. nov.</title>
        <authorList>
            <person name="Soltysiak M.P.M."/>
            <person name="Jalihal A."/>
            <person name="Ory A."/>
            <person name="Chrisophersen C."/>
            <person name="Lee A.D."/>
            <person name="Boulton J."/>
            <person name="Springer M."/>
        </authorList>
    </citation>
    <scope>NUCLEOTIDE SEQUENCE [LARGE SCALE GENOMIC DNA]</scope>
    <source>
        <strain evidence="1 2">23A</strain>
    </source>
</reference>
<dbReference type="Proteomes" id="UP001604002">
    <property type="component" value="Unassembled WGS sequence"/>
</dbReference>
<comment type="caution">
    <text evidence="1">The sequence shown here is derived from an EMBL/GenBank/DDBJ whole genome shotgun (WGS) entry which is preliminary data.</text>
</comment>